<reference evidence="1 2" key="1">
    <citation type="submission" date="2018-04" db="EMBL/GenBank/DDBJ databases">
        <authorList>
            <person name="Vogel A."/>
        </authorList>
    </citation>
    <scope>NUCLEOTIDE SEQUENCE [LARGE SCALE GENOMIC DNA]</scope>
</reference>
<gene>
    <name evidence="1" type="ORF">CCAM_LOCUS37382</name>
</gene>
<accession>A0A484N535</accession>
<organism evidence="1 2">
    <name type="scientific">Cuscuta campestris</name>
    <dbReference type="NCBI Taxonomy" id="132261"/>
    <lineage>
        <taxon>Eukaryota</taxon>
        <taxon>Viridiplantae</taxon>
        <taxon>Streptophyta</taxon>
        <taxon>Embryophyta</taxon>
        <taxon>Tracheophyta</taxon>
        <taxon>Spermatophyta</taxon>
        <taxon>Magnoliopsida</taxon>
        <taxon>eudicotyledons</taxon>
        <taxon>Gunneridae</taxon>
        <taxon>Pentapetalae</taxon>
        <taxon>asterids</taxon>
        <taxon>lamiids</taxon>
        <taxon>Solanales</taxon>
        <taxon>Convolvulaceae</taxon>
        <taxon>Cuscuteae</taxon>
        <taxon>Cuscuta</taxon>
        <taxon>Cuscuta subgen. Grammica</taxon>
        <taxon>Cuscuta sect. Cleistogrammica</taxon>
    </lineage>
</organism>
<dbReference type="AlphaFoldDB" id="A0A484N535"/>
<evidence type="ECO:0000313" key="1">
    <source>
        <dbReference type="EMBL" id="VFQ95606.1"/>
    </source>
</evidence>
<dbReference type="Proteomes" id="UP000595140">
    <property type="component" value="Unassembled WGS sequence"/>
</dbReference>
<name>A0A484N535_9ASTE</name>
<evidence type="ECO:0000313" key="2">
    <source>
        <dbReference type="Proteomes" id="UP000595140"/>
    </source>
</evidence>
<sequence length="69" mass="8252">MSWNCLNSLEKLDVMYYSGSFRTFILVGELENQIDIFEAELEGLIVKKRKQGPQDWFIWKHPLFDTRLI</sequence>
<protein>
    <submittedName>
        <fullName evidence="1">Uncharacterized protein</fullName>
    </submittedName>
</protein>
<keyword evidence="2" id="KW-1185">Reference proteome</keyword>
<dbReference type="EMBL" id="OOIL02005600">
    <property type="protein sequence ID" value="VFQ95606.1"/>
    <property type="molecule type" value="Genomic_DNA"/>
</dbReference>
<proteinExistence type="predicted"/>